<name>A0ABU5MT10_9BACT</name>
<gene>
    <name evidence="2" type="ORF">P9H32_01765</name>
</gene>
<feature type="domain" description="NAD-dependent epimerase/dehydratase" evidence="1">
    <location>
        <begin position="4"/>
        <end position="254"/>
    </location>
</feature>
<dbReference type="InterPro" id="IPR036291">
    <property type="entry name" value="NAD(P)-bd_dom_sf"/>
</dbReference>
<dbReference type="InterPro" id="IPR050177">
    <property type="entry name" value="Lipid_A_modif_metabolic_enz"/>
</dbReference>
<dbReference type="EMBL" id="JARVCO010000002">
    <property type="protein sequence ID" value="MDZ8117339.1"/>
    <property type="molecule type" value="Genomic_DNA"/>
</dbReference>
<keyword evidence="3" id="KW-1185">Reference proteome</keyword>
<dbReference type="InterPro" id="IPR001509">
    <property type="entry name" value="Epimerase_deHydtase"/>
</dbReference>
<evidence type="ECO:0000313" key="2">
    <source>
        <dbReference type="EMBL" id="MDZ8117339.1"/>
    </source>
</evidence>
<dbReference type="Gene3D" id="3.90.25.10">
    <property type="entry name" value="UDP-galactose 4-epimerase, domain 1"/>
    <property type="match status" value="1"/>
</dbReference>
<dbReference type="PANTHER" id="PTHR43245:SF13">
    <property type="entry name" value="UDP-D-APIOSE_UDP-D-XYLOSE SYNTHASE 2"/>
    <property type="match status" value="1"/>
</dbReference>
<dbReference type="SUPFAM" id="SSF51735">
    <property type="entry name" value="NAD(P)-binding Rossmann-fold domains"/>
    <property type="match status" value="1"/>
</dbReference>
<dbReference type="PANTHER" id="PTHR43245">
    <property type="entry name" value="BIFUNCTIONAL POLYMYXIN RESISTANCE PROTEIN ARNA"/>
    <property type="match status" value="1"/>
</dbReference>
<dbReference type="Gene3D" id="3.40.50.720">
    <property type="entry name" value="NAD(P)-binding Rossmann-like Domain"/>
    <property type="match status" value="1"/>
</dbReference>
<evidence type="ECO:0000313" key="3">
    <source>
        <dbReference type="Proteomes" id="UP001290861"/>
    </source>
</evidence>
<comment type="caution">
    <text evidence="2">The sequence shown here is derived from an EMBL/GenBank/DDBJ whole genome shotgun (WGS) entry which is preliminary data.</text>
</comment>
<organism evidence="2 3">
    <name type="scientific">Pontiella agarivorans</name>
    <dbReference type="NCBI Taxonomy" id="3038953"/>
    <lineage>
        <taxon>Bacteria</taxon>
        <taxon>Pseudomonadati</taxon>
        <taxon>Kiritimatiellota</taxon>
        <taxon>Kiritimatiellia</taxon>
        <taxon>Kiritimatiellales</taxon>
        <taxon>Pontiellaceae</taxon>
        <taxon>Pontiella</taxon>
    </lineage>
</organism>
<accession>A0ABU5MT10</accession>
<dbReference type="Proteomes" id="UP001290861">
    <property type="component" value="Unassembled WGS sequence"/>
</dbReference>
<sequence>MSKILITGGAGFVGRHFIQRLLPEGHEIHCVDLLEPLSGAIDPKDWPLFQPLEFENFHFYAEDCRDWFKNHQDTDFDYAYHLAAMVGGRAMIENNPLAVADDLSIDAEYWQWAAKTNPGKTIVFSSSAAYPVHLQRPDHYVLLKEDMISFDEHLGMPDMTYGWAKLTHEYCARLAYEKHDLKSVSYRPFSGYGEDQDDTYPFPSICKRVLENRGAPEIGVWGTGRQMRDFIHIDDCVTGVLKTMDQIDDGSAINLSTGIFTSFVDFVKTASDILGFNPEVKGTSNTPEGVFARGGDTALQNKLGFEYSLSFREGIERALNCFSK</sequence>
<reference evidence="2 3" key="1">
    <citation type="journal article" date="2024" name="Appl. Environ. Microbiol.">
        <title>Pontiella agarivorans sp. nov., a novel marine anaerobic bacterium capable of degrading macroalgal polysaccharides and fixing nitrogen.</title>
        <authorList>
            <person name="Liu N."/>
            <person name="Kivenson V."/>
            <person name="Peng X."/>
            <person name="Cui Z."/>
            <person name="Lankiewicz T.S."/>
            <person name="Gosselin K.M."/>
            <person name="English C.J."/>
            <person name="Blair E.M."/>
            <person name="O'Malley M.A."/>
            <person name="Valentine D.L."/>
        </authorList>
    </citation>
    <scope>NUCLEOTIDE SEQUENCE [LARGE SCALE GENOMIC DNA]</scope>
    <source>
        <strain evidence="2 3">NLcol2</strain>
    </source>
</reference>
<evidence type="ECO:0000259" key="1">
    <source>
        <dbReference type="Pfam" id="PF01370"/>
    </source>
</evidence>
<dbReference type="Pfam" id="PF01370">
    <property type="entry name" value="Epimerase"/>
    <property type="match status" value="1"/>
</dbReference>
<proteinExistence type="predicted"/>
<dbReference type="RefSeq" id="WP_322607140.1">
    <property type="nucleotide sequence ID" value="NZ_JARVCO010000002.1"/>
</dbReference>
<protein>
    <submittedName>
        <fullName evidence="2">NAD-dependent epimerase/dehydratase family protein</fullName>
    </submittedName>
</protein>